<feature type="domain" description="Zn(2)-C6 fungal-type" evidence="3">
    <location>
        <begin position="44"/>
        <end position="74"/>
    </location>
</feature>
<sequence length="147" mass="15880">MTIAVPDPRRRPNTVAKRKRLPSQRIETTSKVAKPKKEIRKARSCQACRAGHVRCVSQGPGAPCVRCAKKALDCCPQQQQNHQDRSSAAEFESTLDAIDTGSPEARKLRKIAIAVEAYLAAQDCQTSDGVSSSGESATAVPDEDIYG</sequence>
<dbReference type="CDD" id="cd00067">
    <property type="entry name" value="GAL4"/>
    <property type="match status" value="1"/>
</dbReference>
<dbReference type="GO" id="GO:0008270">
    <property type="term" value="F:zinc ion binding"/>
    <property type="evidence" value="ECO:0007669"/>
    <property type="project" value="InterPro"/>
</dbReference>
<accession>A0A4Q4SRZ8</accession>
<reference evidence="4 5" key="1">
    <citation type="submission" date="2018-06" db="EMBL/GenBank/DDBJ databases">
        <title>Complete Genomes of Monosporascus.</title>
        <authorList>
            <person name="Robinson A.J."/>
            <person name="Natvig D.O."/>
        </authorList>
    </citation>
    <scope>NUCLEOTIDE SEQUENCE [LARGE SCALE GENOMIC DNA]</scope>
    <source>
        <strain evidence="4 5">CBS 110550</strain>
    </source>
</reference>
<dbReference type="OrthoDB" id="4745821at2759"/>
<feature type="compositionally biased region" description="Polar residues" evidence="2">
    <location>
        <begin position="124"/>
        <end position="136"/>
    </location>
</feature>
<keyword evidence="5" id="KW-1185">Reference proteome</keyword>
<comment type="caution">
    <text evidence="4">The sequence shown here is derived from an EMBL/GenBank/DDBJ whole genome shotgun (WGS) entry which is preliminary data.</text>
</comment>
<dbReference type="SUPFAM" id="SSF57701">
    <property type="entry name" value="Zn2/Cys6 DNA-binding domain"/>
    <property type="match status" value="1"/>
</dbReference>
<evidence type="ECO:0000313" key="4">
    <source>
        <dbReference type="EMBL" id="RYO74369.1"/>
    </source>
</evidence>
<organism evidence="4 5">
    <name type="scientific">Monosporascus ibericus</name>
    <dbReference type="NCBI Taxonomy" id="155417"/>
    <lineage>
        <taxon>Eukaryota</taxon>
        <taxon>Fungi</taxon>
        <taxon>Dikarya</taxon>
        <taxon>Ascomycota</taxon>
        <taxon>Pezizomycotina</taxon>
        <taxon>Sordariomycetes</taxon>
        <taxon>Xylariomycetidae</taxon>
        <taxon>Xylariales</taxon>
        <taxon>Xylariales incertae sedis</taxon>
        <taxon>Monosporascus</taxon>
    </lineage>
</organism>
<evidence type="ECO:0000259" key="3">
    <source>
        <dbReference type="PROSITE" id="PS50048"/>
    </source>
</evidence>
<dbReference type="InterPro" id="IPR036864">
    <property type="entry name" value="Zn2-C6_fun-type_DNA-bd_sf"/>
</dbReference>
<feature type="region of interest" description="Disordered" evidence="2">
    <location>
        <begin position="1"/>
        <end position="35"/>
    </location>
</feature>
<proteinExistence type="predicted"/>
<protein>
    <recommendedName>
        <fullName evidence="3">Zn(2)-C6 fungal-type domain-containing protein</fullName>
    </recommendedName>
</protein>
<gene>
    <name evidence="4" type="ORF">DL764_010894</name>
</gene>
<evidence type="ECO:0000256" key="2">
    <source>
        <dbReference type="SAM" id="MobiDB-lite"/>
    </source>
</evidence>
<keyword evidence="1" id="KW-0539">Nucleus</keyword>
<dbReference type="Proteomes" id="UP000293360">
    <property type="component" value="Unassembled WGS sequence"/>
</dbReference>
<feature type="region of interest" description="Disordered" evidence="2">
    <location>
        <begin position="124"/>
        <end position="147"/>
    </location>
</feature>
<dbReference type="AlphaFoldDB" id="A0A4Q4SRZ8"/>
<evidence type="ECO:0000313" key="5">
    <source>
        <dbReference type="Proteomes" id="UP000293360"/>
    </source>
</evidence>
<dbReference type="Gene3D" id="4.10.240.10">
    <property type="entry name" value="Zn(2)-C6 fungal-type DNA-binding domain"/>
    <property type="match status" value="1"/>
</dbReference>
<dbReference type="PROSITE" id="PS50048">
    <property type="entry name" value="ZN2_CY6_FUNGAL_2"/>
    <property type="match status" value="1"/>
</dbReference>
<evidence type="ECO:0000256" key="1">
    <source>
        <dbReference type="ARBA" id="ARBA00023242"/>
    </source>
</evidence>
<dbReference type="EMBL" id="QJNU01001588">
    <property type="protein sequence ID" value="RYO74369.1"/>
    <property type="molecule type" value="Genomic_DNA"/>
</dbReference>
<dbReference type="InterPro" id="IPR001138">
    <property type="entry name" value="Zn2Cys6_DnaBD"/>
</dbReference>
<dbReference type="PROSITE" id="PS00463">
    <property type="entry name" value="ZN2_CY6_FUNGAL_1"/>
    <property type="match status" value="1"/>
</dbReference>
<name>A0A4Q4SRZ8_9PEZI</name>
<dbReference type="GO" id="GO:0000981">
    <property type="term" value="F:DNA-binding transcription factor activity, RNA polymerase II-specific"/>
    <property type="evidence" value="ECO:0007669"/>
    <property type="project" value="InterPro"/>
</dbReference>
<feature type="region of interest" description="Disordered" evidence="2">
    <location>
        <begin position="78"/>
        <end position="101"/>
    </location>
</feature>